<evidence type="ECO:0000313" key="1">
    <source>
        <dbReference type="EMBL" id="KAJ8897112.1"/>
    </source>
</evidence>
<dbReference type="Proteomes" id="UP001159363">
    <property type="component" value="Chromosome 1"/>
</dbReference>
<name>A0ABQ9IKZ8_9NEOP</name>
<comment type="caution">
    <text evidence="1">The sequence shown here is derived from an EMBL/GenBank/DDBJ whole genome shotgun (WGS) entry which is preliminary data.</text>
</comment>
<keyword evidence="2" id="KW-1185">Reference proteome</keyword>
<sequence length="123" mass="13731">MKPQTQLKDAVRAAFHIIIPHMLREMTHRTWRVNILCTEDNGAHTNVAVRLITARHKAGKSLVNVFHLREHGCATVTAGINHEDQPPPRIVCREEEGCMICPAKMSHLPGGRLEISCLITIVA</sequence>
<reference evidence="1 2" key="1">
    <citation type="submission" date="2023-02" db="EMBL/GenBank/DDBJ databases">
        <title>LHISI_Scaffold_Assembly.</title>
        <authorList>
            <person name="Stuart O.P."/>
            <person name="Cleave R."/>
            <person name="Magrath M.J.L."/>
            <person name="Mikheyev A.S."/>
        </authorList>
    </citation>
    <scope>NUCLEOTIDE SEQUENCE [LARGE SCALE GENOMIC DNA]</scope>
    <source>
        <strain evidence="1">Daus_M_001</strain>
        <tissue evidence="1">Leg muscle</tissue>
    </source>
</reference>
<protein>
    <submittedName>
        <fullName evidence="1">Uncharacterized protein</fullName>
    </submittedName>
</protein>
<evidence type="ECO:0000313" key="2">
    <source>
        <dbReference type="Proteomes" id="UP001159363"/>
    </source>
</evidence>
<proteinExistence type="predicted"/>
<dbReference type="EMBL" id="JARBHB010000001">
    <property type="protein sequence ID" value="KAJ8897112.1"/>
    <property type="molecule type" value="Genomic_DNA"/>
</dbReference>
<gene>
    <name evidence="1" type="ORF">PR048_002458</name>
</gene>
<organism evidence="1 2">
    <name type="scientific">Dryococelus australis</name>
    <dbReference type="NCBI Taxonomy" id="614101"/>
    <lineage>
        <taxon>Eukaryota</taxon>
        <taxon>Metazoa</taxon>
        <taxon>Ecdysozoa</taxon>
        <taxon>Arthropoda</taxon>
        <taxon>Hexapoda</taxon>
        <taxon>Insecta</taxon>
        <taxon>Pterygota</taxon>
        <taxon>Neoptera</taxon>
        <taxon>Polyneoptera</taxon>
        <taxon>Phasmatodea</taxon>
        <taxon>Verophasmatodea</taxon>
        <taxon>Anareolatae</taxon>
        <taxon>Phasmatidae</taxon>
        <taxon>Eurycanthinae</taxon>
        <taxon>Dryococelus</taxon>
    </lineage>
</organism>
<accession>A0ABQ9IKZ8</accession>